<evidence type="ECO:0000256" key="1">
    <source>
        <dbReference type="SAM" id="MobiDB-lite"/>
    </source>
</evidence>
<name>A0ABQ7GJM0_DUNSA</name>
<feature type="compositionally biased region" description="Pro residues" evidence="1">
    <location>
        <begin position="126"/>
        <end position="136"/>
    </location>
</feature>
<keyword evidence="3" id="KW-1185">Reference proteome</keyword>
<dbReference type="EMBL" id="MU069738">
    <property type="protein sequence ID" value="KAF5834775.1"/>
    <property type="molecule type" value="Genomic_DNA"/>
</dbReference>
<sequence>MMPPFGKGTIGQPPMPGGDQNAMMAMMMDNINMSQAMGSAPMMLPPPMLMGGMGPAGAPNPMMMPGAMGPAGPAFMGPRPPPGMPPPPRPPPLTPDAPPPKHPPIPQAPLSAAAPKPVMGPAAPGIRPPSAPPTEPPNKLRRLDGPSGASQAMGPAGAKDMAISNGTAGVRAGSAGPPGQFGLVAVTFRFS</sequence>
<dbReference type="Proteomes" id="UP000815325">
    <property type="component" value="Unassembled WGS sequence"/>
</dbReference>
<reference evidence="2" key="1">
    <citation type="submission" date="2017-08" db="EMBL/GenBank/DDBJ databases">
        <authorList>
            <person name="Polle J.E."/>
            <person name="Barry K."/>
            <person name="Cushman J."/>
            <person name="Schmutz J."/>
            <person name="Tran D."/>
            <person name="Hathwaick L.T."/>
            <person name="Yim W.C."/>
            <person name="Jenkins J."/>
            <person name="Mckie-Krisberg Z.M."/>
            <person name="Prochnik S."/>
            <person name="Lindquist E."/>
            <person name="Dockter R.B."/>
            <person name="Adam C."/>
            <person name="Molina H."/>
            <person name="Bunkerborg J."/>
            <person name="Jin E."/>
            <person name="Buchheim M."/>
            <person name="Magnuson J."/>
        </authorList>
    </citation>
    <scope>NUCLEOTIDE SEQUENCE</scope>
    <source>
        <strain evidence="2">CCAP 19/18</strain>
    </source>
</reference>
<evidence type="ECO:0000313" key="2">
    <source>
        <dbReference type="EMBL" id="KAF5834775.1"/>
    </source>
</evidence>
<organism evidence="2 3">
    <name type="scientific">Dunaliella salina</name>
    <name type="common">Green alga</name>
    <name type="synonym">Protococcus salinus</name>
    <dbReference type="NCBI Taxonomy" id="3046"/>
    <lineage>
        <taxon>Eukaryota</taxon>
        <taxon>Viridiplantae</taxon>
        <taxon>Chlorophyta</taxon>
        <taxon>core chlorophytes</taxon>
        <taxon>Chlorophyceae</taxon>
        <taxon>CS clade</taxon>
        <taxon>Chlamydomonadales</taxon>
        <taxon>Dunaliellaceae</taxon>
        <taxon>Dunaliella</taxon>
    </lineage>
</organism>
<gene>
    <name evidence="2" type="ORF">DUNSADRAFT_8416</name>
</gene>
<feature type="region of interest" description="Disordered" evidence="1">
    <location>
        <begin position="70"/>
        <end position="162"/>
    </location>
</feature>
<proteinExistence type="predicted"/>
<comment type="caution">
    <text evidence="2">The sequence shown here is derived from an EMBL/GenBank/DDBJ whole genome shotgun (WGS) entry which is preliminary data.</text>
</comment>
<protein>
    <submittedName>
        <fullName evidence="2">Uncharacterized protein</fullName>
    </submittedName>
</protein>
<accession>A0ABQ7GJM0</accession>
<evidence type="ECO:0000313" key="3">
    <source>
        <dbReference type="Proteomes" id="UP000815325"/>
    </source>
</evidence>
<feature type="compositionally biased region" description="Pro residues" evidence="1">
    <location>
        <begin position="78"/>
        <end position="107"/>
    </location>
</feature>